<dbReference type="InterPro" id="IPR011043">
    <property type="entry name" value="Gal_Oxase/kelch_b-propeller"/>
</dbReference>
<dbReference type="Gene3D" id="2.120.10.80">
    <property type="entry name" value="Kelch-type beta propeller"/>
    <property type="match status" value="1"/>
</dbReference>
<accession>A0A085WC99</accession>
<dbReference type="Gene3D" id="2.60.120.200">
    <property type="match status" value="4"/>
</dbReference>
<protein>
    <submittedName>
        <fullName evidence="5">High-affinity leucine-specific transport system, periplasmic binding protein LivK</fullName>
    </submittedName>
</protein>
<dbReference type="PATRIC" id="fig|394096.3.peg.5765"/>
<evidence type="ECO:0000313" key="6">
    <source>
        <dbReference type="Proteomes" id="UP000028725"/>
    </source>
</evidence>
<dbReference type="SUPFAM" id="SSF49265">
    <property type="entry name" value="Fibronectin type III"/>
    <property type="match status" value="1"/>
</dbReference>
<keyword evidence="1" id="KW-0880">Kelch repeat</keyword>
<dbReference type="PANTHER" id="PTHR46344:SF27">
    <property type="entry name" value="KELCH REPEAT SUPERFAMILY PROTEIN"/>
    <property type="match status" value="1"/>
</dbReference>
<dbReference type="STRING" id="394096.DB31_1428"/>
<dbReference type="Gene3D" id="2.130.10.80">
    <property type="entry name" value="Galactose oxidase/kelch, beta-propeller"/>
    <property type="match status" value="2"/>
</dbReference>
<dbReference type="SMART" id="SM00612">
    <property type="entry name" value="Kelch"/>
    <property type="match status" value="6"/>
</dbReference>
<dbReference type="EMBL" id="JMCB01000012">
    <property type="protein sequence ID" value="KFE65312.1"/>
    <property type="molecule type" value="Genomic_DNA"/>
</dbReference>
<feature type="signal peptide" evidence="3">
    <location>
        <begin position="1"/>
        <end position="28"/>
    </location>
</feature>
<dbReference type="InterPro" id="IPR014756">
    <property type="entry name" value="Ig_E-set"/>
</dbReference>
<evidence type="ECO:0000259" key="4">
    <source>
        <dbReference type="PROSITE" id="PS50853"/>
    </source>
</evidence>
<dbReference type="SUPFAM" id="SSF50965">
    <property type="entry name" value="Galactose oxidase, central domain"/>
    <property type="match status" value="1"/>
</dbReference>
<dbReference type="InterPro" id="IPR037293">
    <property type="entry name" value="Gal_Oxidase_central_sf"/>
</dbReference>
<dbReference type="Pfam" id="PF24681">
    <property type="entry name" value="Kelch_KLHDC2_KLHL20_DRC7"/>
    <property type="match status" value="1"/>
</dbReference>
<feature type="domain" description="Fibronectin type-III" evidence="4">
    <location>
        <begin position="1020"/>
        <end position="1120"/>
    </location>
</feature>
<feature type="chain" id="PRO_5001799429" evidence="3">
    <location>
        <begin position="29"/>
        <end position="1970"/>
    </location>
</feature>
<dbReference type="PROSITE" id="PS51257">
    <property type="entry name" value="PROKAR_LIPOPROTEIN"/>
    <property type="match status" value="1"/>
</dbReference>
<dbReference type="SUPFAM" id="SSF81296">
    <property type="entry name" value="E set domains"/>
    <property type="match status" value="1"/>
</dbReference>
<evidence type="ECO:0000256" key="1">
    <source>
        <dbReference type="ARBA" id="ARBA00022441"/>
    </source>
</evidence>
<dbReference type="SUPFAM" id="SSF49299">
    <property type="entry name" value="PKD domain"/>
    <property type="match status" value="1"/>
</dbReference>
<evidence type="ECO:0000256" key="2">
    <source>
        <dbReference type="ARBA" id="ARBA00022737"/>
    </source>
</evidence>
<dbReference type="Pfam" id="PF01344">
    <property type="entry name" value="Kelch_1"/>
    <property type="match status" value="2"/>
</dbReference>
<dbReference type="SUPFAM" id="SSF49899">
    <property type="entry name" value="Concanavalin A-like lectins/glucanases"/>
    <property type="match status" value="4"/>
</dbReference>
<organism evidence="5 6">
    <name type="scientific">Hyalangium minutum</name>
    <dbReference type="NCBI Taxonomy" id="394096"/>
    <lineage>
        <taxon>Bacteria</taxon>
        <taxon>Pseudomonadati</taxon>
        <taxon>Myxococcota</taxon>
        <taxon>Myxococcia</taxon>
        <taxon>Myxococcales</taxon>
        <taxon>Cystobacterineae</taxon>
        <taxon>Archangiaceae</taxon>
        <taxon>Hyalangium</taxon>
    </lineage>
</organism>
<dbReference type="Pfam" id="PF17963">
    <property type="entry name" value="Big_9"/>
    <property type="match status" value="1"/>
</dbReference>
<sequence>MGHLMKNGLSGLLLTLALALLMGCPASSSGTGSVQLAVSVPQPLASSVSRVSVTFSAEDAPSFSVELLAANGSWRGFLSNLPAGNNRTFLAQAFDASGAKLFEGSASGVTLFADQTAWVAVTLQRVDAPPPFQNAAPFIDSLAASSTSVMADSALALVASAHDPNAGDTLSYAWTSTAGSFSSSTEATTAWTAPDSAGLQTLTLTVTDPGGLTSRLALTIHVLPSGGHGEAQFSILFNNAPEVMTLSAAPTRLTAGQATAVSASASDMDGDTLAYAWSASCEGTWSNASSRSAQFTPSLLPQASCNNCRLTVTVSDGRGGQTTGTVALCVSEPPAPQHFPPFFTSATRSSESATSGQVLTFDVSASDPQDSALSFSWSATLGTLGTPASTASSSRVTWTAPQCVSDGSAPVLTATVTNSFGLTATHRFTVPGLPACSMGWALAGSMSTPRGGHTATVLSSGKVLVAGGQNTQGSLTAAELYDPASRTWSTAASMTQRRYHATATRLNTGKVLVSGGIDGSTPLAAAELYDPASGSWSATAPMTSARYEHTATLLPDGRVLVSGGRNASGVLKTAEVYDPASGTWSTAGAMATPRYFHTAALLNTGKVLVAGGSSNGSTVLATAELYDPASGTWSDTAPMASPRWSHTAALLSSGKVLVTGGRYDASVLAAAELYEPASGSWSTAGTMASPHFSPAVAVLQNGKVLVSGGQNSSGHLAAVELYNPVAGTWSAAPAMNAPHNDHTATLLPNGQVLVAGGRNNSGFPTSAEAYGLSGRVDCATDAHCEAGFYCVASACVTKKADGETCTGANQCSGAQCMGGICCSTCQWLPPRLSSVSPAQAKAGTLVTLMGADFVPGITGRIGSTSCTSTVFVSSTSATCTVPTLTNGTYAITVTHPDGLSSTLAAALIYDSTPPAGGGTLNDGIASNSLTTSPTLTWTAFTDAGSGLDHYEYALGTTLGGTQARGWTVFTPNAGPSFTLTGLTLTGGTTYYPSIRAYDRAGNFTTLTGNGWLVDTTAPQAPTGLNDGTATSAASASPIASWTASTDVGSGIARYELAIGSSAGGTDLLNWTSVGNVTSASQAGLTLSPGMTYYTSVRASDQAGNVSAAALGDGWTYTLQGPTTLVFMPMDHAGPTTTDNSSVDFVNFANAGVHLRPVQNPSISTVAPKYGAGSGAFQNGSLQTGSSTANVIGNSDFTLEFWVKHSSLGFFGSPVISGSGWDISLGNTGYNNSADFAYYPTQNSGYRHWGGDIGWGVLPANTWNHLSISRSGTTLYTHLNGVLKQTVTIAAGARLEGTAAASTLTVGGHPSYIDDLRITVGGVTHTTANFTPTQLTPLPFLYLPMDGPGSGELPTADFRNMVPGGVSLSASGAPLITPAASACGGCGDFTAGTLSTPVSAANALGTRDFTLEFWVKHSSLDPGNSPVLSGGNGTTTFWDISLGNTVFNGNANFAFYATQMGGNRGWGGDISWGVLPRDTWTHLSLTRKGTSLITHKNGILVETVTILATDRMEGPNTTSAITIGGYPASLDDVMLTVGAARHTTANFPVARVPSTPRPVTVEPHVLLPLDGANGSTAFPNFAANGVTFSAVAAPAITTAAARYGGASGNFQSGSLTTATTSGNVIGTRDFTIEFWVNFSALSGAFTPVVAGNGWMISLGNTNYNNSATFNFANQSDPWGGPVEWGVLPRNTWTHLAVSRFQDRLYTHKNGVLVSVTSIAPTAHMEGGATTSALQLGQSPSYLDDVQITIGSAKYTTANFGVAPQLTRPFMHFPMDGANLSASFPNHGTGPAVTTVDSPTLTTAGALHGGASANFTAGSLTTAASSGYRLGAQDFTIEFWVKNPGLGLTGSPVIYGSGWDISLGNRGYNNNADFAYYPTENSGYRHWGGDIGWGVLPLNTWVHLSLSRTGTGLYTHKNGVLVSTLTIPATAAMEGPNATSTLVIGGHPSYVDDLQVTIGKARHTRANFNVFP</sequence>
<dbReference type="InterPro" id="IPR013783">
    <property type="entry name" value="Ig-like_fold"/>
</dbReference>
<evidence type="ECO:0000256" key="3">
    <source>
        <dbReference type="SAM" id="SignalP"/>
    </source>
</evidence>
<dbReference type="InterPro" id="IPR036116">
    <property type="entry name" value="FN3_sf"/>
</dbReference>
<keyword evidence="3" id="KW-0732">Signal</keyword>
<evidence type="ECO:0000313" key="5">
    <source>
        <dbReference type="EMBL" id="KFE65312.1"/>
    </source>
</evidence>
<dbReference type="InterPro" id="IPR006652">
    <property type="entry name" value="Kelch_1"/>
</dbReference>
<comment type="caution">
    <text evidence="5">The sequence shown here is derived from an EMBL/GenBank/DDBJ whole genome shotgun (WGS) entry which is preliminary data.</text>
</comment>
<dbReference type="InterPro" id="IPR003961">
    <property type="entry name" value="FN3_dom"/>
</dbReference>
<dbReference type="InterPro" id="IPR035986">
    <property type="entry name" value="PKD_dom_sf"/>
</dbReference>
<dbReference type="InterPro" id="IPR015915">
    <property type="entry name" value="Kelch-typ_b-propeller"/>
</dbReference>
<dbReference type="Gene3D" id="2.60.40.10">
    <property type="entry name" value="Immunoglobulins"/>
    <property type="match status" value="5"/>
</dbReference>
<dbReference type="PANTHER" id="PTHR46344">
    <property type="entry name" value="OS02G0202900 PROTEIN"/>
    <property type="match status" value="1"/>
</dbReference>
<dbReference type="SUPFAM" id="SSF117281">
    <property type="entry name" value="Kelch motif"/>
    <property type="match status" value="1"/>
</dbReference>
<gene>
    <name evidence="5" type="ORF">DB31_1428</name>
</gene>
<reference evidence="5 6" key="1">
    <citation type="submission" date="2014-04" db="EMBL/GenBank/DDBJ databases">
        <title>Genome assembly of Hyalangium minutum DSM 14724.</title>
        <authorList>
            <person name="Sharma G."/>
            <person name="Subramanian S."/>
        </authorList>
    </citation>
    <scope>NUCLEOTIDE SEQUENCE [LARGE SCALE GENOMIC DNA]</scope>
    <source>
        <strain evidence="5 6">DSM 14724</strain>
    </source>
</reference>
<keyword evidence="2" id="KW-0677">Repeat</keyword>
<dbReference type="Pfam" id="PF13385">
    <property type="entry name" value="Laminin_G_3"/>
    <property type="match status" value="4"/>
</dbReference>
<dbReference type="Proteomes" id="UP000028725">
    <property type="component" value="Unassembled WGS sequence"/>
</dbReference>
<dbReference type="Pfam" id="PF01833">
    <property type="entry name" value="TIG"/>
    <property type="match status" value="1"/>
</dbReference>
<proteinExistence type="predicted"/>
<keyword evidence="6" id="KW-1185">Reference proteome</keyword>
<name>A0A085WC99_9BACT</name>
<dbReference type="PROSITE" id="PS50853">
    <property type="entry name" value="FN3"/>
    <property type="match status" value="1"/>
</dbReference>
<dbReference type="InterPro" id="IPR013320">
    <property type="entry name" value="ConA-like_dom_sf"/>
</dbReference>
<dbReference type="InterPro" id="IPR002909">
    <property type="entry name" value="IPT_dom"/>
</dbReference>